<feature type="compositionally biased region" description="Polar residues" evidence="7">
    <location>
        <begin position="111"/>
        <end position="125"/>
    </location>
</feature>
<dbReference type="InterPro" id="IPR009072">
    <property type="entry name" value="Histone-fold"/>
</dbReference>
<proteinExistence type="inferred from homology"/>
<comment type="function">
    <text evidence="6">TAFs are components of the transcription factor IID (TFIID) complex that is essential for mediating regulation of RNA polymerase transcription.</text>
</comment>
<feature type="compositionally biased region" description="Polar residues" evidence="7">
    <location>
        <begin position="51"/>
        <end position="75"/>
    </location>
</feature>
<dbReference type="PANTHER" id="PTHR15138">
    <property type="entry name" value="TRANSCRIPTION INITIATION FACTOR TFIID SUBUNIT 4"/>
    <property type="match status" value="1"/>
</dbReference>
<evidence type="ECO:0000256" key="5">
    <source>
        <dbReference type="ARBA" id="ARBA00023242"/>
    </source>
</evidence>
<dbReference type="STRING" id="106549.A0A540KHL9"/>
<feature type="compositionally biased region" description="Basic and acidic residues" evidence="7">
    <location>
        <begin position="882"/>
        <end position="893"/>
    </location>
</feature>
<keyword evidence="10" id="KW-1185">Reference proteome</keyword>
<feature type="compositionally biased region" description="Polar residues" evidence="7">
    <location>
        <begin position="274"/>
        <end position="294"/>
    </location>
</feature>
<feature type="region of interest" description="Disordered" evidence="7">
    <location>
        <begin position="775"/>
        <end position="824"/>
    </location>
</feature>
<evidence type="ECO:0000256" key="4">
    <source>
        <dbReference type="ARBA" id="ARBA00023163"/>
    </source>
</evidence>
<feature type="compositionally biased region" description="Polar residues" evidence="7">
    <location>
        <begin position="159"/>
        <end position="169"/>
    </location>
</feature>
<evidence type="ECO:0000256" key="2">
    <source>
        <dbReference type="ARBA" id="ARBA00006178"/>
    </source>
</evidence>
<dbReference type="PROSITE" id="PS51879">
    <property type="entry name" value="RST"/>
    <property type="match status" value="1"/>
</dbReference>
<name>A0A540KHL9_MALBA</name>
<evidence type="ECO:0000256" key="1">
    <source>
        <dbReference type="ARBA" id="ARBA00004123"/>
    </source>
</evidence>
<feature type="region of interest" description="Disordered" evidence="7">
    <location>
        <begin position="28"/>
        <end position="84"/>
    </location>
</feature>
<feature type="compositionally biased region" description="Low complexity" evidence="7">
    <location>
        <begin position="559"/>
        <end position="580"/>
    </location>
</feature>
<organism evidence="9 10">
    <name type="scientific">Malus baccata</name>
    <name type="common">Siberian crab apple</name>
    <name type="synonym">Pyrus baccata</name>
    <dbReference type="NCBI Taxonomy" id="106549"/>
    <lineage>
        <taxon>Eukaryota</taxon>
        <taxon>Viridiplantae</taxon>
        <taxon>Streptophyta</taxon>
        <taxon>Embryophyta</taxon>
        <taxon>Tracheophyta</taxon>
        <taxon>Spermatophyta</taxon>
        <taxon>Magnoliopsida</taxon>
        <taxon>eudicotyledons</taxon>
        <taxon>Gunneridae</taxon>
        <taxon>Pentapetalae</taxon>
        <taxon>rosids</taxon>
        <taxon>fabids</taxon>
        <taxon>Rosales</taxon>
        <taxon>Rosaceae</taxon>
        <taxon>Amygdaloideae</taxon>
        <taxon>Maleae</taxon>
        <taxon>Malus</taxon>
    </lineage>
</organism>
<dbReference type="Pfam" id="PF12174">
    <property type="entry name" value="RST"/>
    <property type="match status" value="1"/>
</dbReference>
<evidence type="ECO:0000256" key="3">
    <source>
        <dbReference type="ARBA" id="ARBA00023015"/>
    </source>
</evidence>
<evidence type="ECO:0000256" key="7">
    <source>
        <dbReference type="SAM" id="MobiDB-lite"/>
    </source>
</evidence>
<feature type="compositionally biased region" description="Low complexity" evidence="7">
    <location>
        <begin position="38"/>
        <end position="50"/>
    </location>
</feature>
<dbReference type="AlphaFoldDB" id="A0A540KHL9"/>
<feature type="compositionally biased region" description="Polar residues" evidence="7">
    <location>
        <begin position="424"/>
        <end position="438"/>
    </location>
</feature>
<feature type="compositionally biased region" description="Low complexity" evidence="7">
    <location>
        <begin position="351"/>
        <end position="362"/>
    </location>
</feature>
<feature type="compositionally biased region" description="Low complexity" evidence="7">
    <location>
        <begin position="126"/>
        <end position="140"/>
    </location>
</feature>
<dbReference type="GO" id="GO:0016251">
    <property type="term" value="F:RNA polymerase II general transcription initiation factor activity"/>
    <property type="evidence" value="ECO:0007669"/>
    <property type="project" value="TreeGrafter"/>
</dbReference>
<dbReference type="Pfam" id="PF05236">
    <property type="entry name" value="TAF4"/>
    <property type="match status" value="1"/>
</dbReference>
<dbReference type="Gene3D" id="1.10.20.10">
    <property type="entry name" value="Histone, subunit A"/>
    <property type="match status" value="1"/>
</dbReference>
<comment type="caution">
    <text evidence="9">The sequence shown here is derived from an EMBL/GenBank/DDBJ whole genome shotgun (WGS) entry which is preliminary data.</text>
</comment>
<dbReference type="CDD" id="cd08045">
    <property type="entry name" value="HFD_TAF4"/>
    <property type="match status" value="1"/>
</dbReference>
<keyword evidence="5" id="KW-0539">Nucleus</keyword>
<feature type="compositionally biased region" description="Polar residues" evidence="7">
    <location>
        <begin position="406"/>
        <end position="417"/>
    </location>
</feature>
<gene>
    <name evidence="9" type="ORF">C1H46_040800</name>
</gene>
<evidence type="ECO:0000259" key="8">
    <source>
        <dbReference type="PROSITE" id="PS51879"/>
    </source>
</evidence>
<feature type="compositionally biased region" description="Basic and acidic residues" evidence="7">
    <location>
        <begin position="799"/>
        <end position="823"/>
    </location>
</feature>
<accession>A0A540KHL9</accession>
<feature type="compositionally biased region" description="Basic and acidic residues" evidence="7">
    <location>
        <begin position="335"/>
        <end position="347"/>
    </location>
</feature>
<dbReference type="GO" id="GO:0003677">
    <property type="term" value="F:DNA binding"/>
    <property type="evidence" value="ECO:0007669"/>
    <property type="project" value="TreeGrafter"/>
</dbReference>
<dbReference type="EMBL" id="VIEB01001264">
    <property type="protein sequence ID" value="TQD73679.1"/>
    <property type="molecule type" value="Genomic_DNA"/>
</dbReference>
<feature type="region of interest" description="Disordered" evidence="7">
    <location>
        <begin position="534"/>
        <end position="638"/>
    </location>
</feature>
<dbReference type="InterPro" id="IPR045144">
    <property type="entry name" value="TAF4"/>
</dbReference>
<dbReference type="InterPro" id="IPR022003">
    <property type="entry name" value="RST"/>
</dbReference>
<protein>
    <recommendedName>
        <fullName evidence="8">RST domain-containing protein</fullName>
    </recommendedName>
</protein>
<feature type="region of interest" description="Disordered" evidence="7">
    <location>
        <begin position="849"/>
        <end position="903"/>
    </location>
</feature>
<evidence type="ECO:0000256" key="6">
    <source>
        <dbReference type="ARBA" id="ARBA00058775"/>
    </source>
</evidence>
<dbReference type="GO" id="GO:0006367">
    <property type="term" value="P:transcription initiation at RNA polymerase II promoter"/>
    <property type="evidence" value="ECO:0007669"/>
    <property type="project" value="TreeGrafter"/>
</dbReference>
<reference evidence="9 10" key="1">
    <citation type="journal article" date="2019" name="G3 (Bethesda)">
        <title>Sequencing of a Wild Apple (Malus baccata) Genome Unravels the Differences Between Cultivated and Wild Apple Species Regarding Disease Resistance and Cold Tolerance.</title>
        <authorList>
            <person name="Chen X."/>
        </authorList>
    </citation>
    <scope>NUCLEOTIDE SEQUENCE [LARGE SCALE GENOMIC DNA]</scope>
    <source>
        <strain evidence="10">cv. Shandingzi</strain>
        <tissue evidence="9">Leaves</tissue>
    </source>
</reference>
<feature type="compositionally biased region" description="Basic and acidic residues" evidence="7">
    <location>
        <begin position="775"/>
        <end position="791"/>
    </location>
</feature>
<dbReference type="Proteomes" id="UP000315295">
    <property type="component" value="Unassembled WGS sequence"/>
</dbReference>
<dbReference type="FunFam" id="1.10.20.10:FF:000015">
    <property type="entry name" value="Transcription initiation factor TFIID subunit 4B"/>
    <property type="match status" value="1"/>
</dbReference>
<feature type="compositionally biased region" description="Polar residues" evidence="7">
    <location>
        <begin position="301"/>
        <end position="333"/>
    </location>
</feature>
<dbReference type="GO" id="GO:0046982">
    <property type="term" value="F:protein heterodimerization activity"/>
    <property type="evidence" value="ECO:0007669"/>
    <property type="project" value="InterPro"/>
</dbReference>
<evidence type="ECO:0000313" key="10">
    <source>
        <dbReference type="Proteomes" id="UP000315295"/>
    </source>
</evidence>
<sequence>MDPSIMKKLLEDDEDETMHSGADVEAFQAALNRDIEGDASASQPSDSDSAILSQGSNNTSSQPLPQFQTTGQDASTACEMQHDQKIAQPRELHSYEMELKQQGSVAENMQLKSDASQELSHFSLSQKQPQGDLQQGQAEQKSLQVPETTGTPISGKIPVSNQEQDITPTPQSESQYLKLQRMSSQQAMITEQPSNPMNRSKQVPFGLLLPVLLPQLDKDRAMQLNTLFGKLKNNEISKDAFVRHIRSVVGDQMLKLAVMKVQSQPGPKHQLLPQASVQQQSPKMPSATAGSTQFPDPRSFALNQRGTNSPTDPSHIPSSTVQLQSDSSHSVIENSAKKLREAERQSDSHGMQVSQMSSSSVVAGNQERERSSGPMQILNKQQQPLQYPQSSYSMYGSTGGNYHPYTGTSINTLPLKQQPHDSQLRQIPQHQSMGSAQSGGEAKGGNVMGVSNLERQNLMKDPSRLQGGSLSHFTNNSNLQQNIAPWQSSNKEPHSGPLSSMPFVKQELTDQTAEQQHKPPLSNSQELTSAAKLEQGNGSPGISMDEPLDKQSSRMGFPASVSIGASSSTSTVPPNSVSSSMTTQADPNVLLGHRIPSGTSPAGISNRAPPKKPSVGQKKPLEALGSSPPPSSKKQKVSGNFLDQSIEQLNDVTAVSGVNLREEEEQLFSGPKEDSRASEASRKFVQEEEERLILQKDPLQKKLAEIMIKCGLKSVSYDVERCLSLCVEERMRGLINNLIRLSKQRVDAEKPRHRTIITSDVRQQVMNLNQNAREEFEKKQAEAEKLRKLNEPEVSNGVDGDKDKDEGRSKSFKPNKEEDDKMRTTAANVAARAAVGGDDMLSKWQLMAEQARQKREGGIDVASGSQPGKDVNRKPTLSAGRTMKDNQEAEKRSGGTPVASAAGTIRKCGKNQVNVPQTKVARSISVKDVIAVLEREPQMSRSTMIYRLFERVQSNTTGE</sequence>
<comment type="similarity">
    <text evidence="2">Belongs to the TAF4 family.</text>
</comment>
<dbReference type="InterPro" id="IPR007900">
    <property type="entry name" value="TAF4_C"/>
</dbReference>
<feature type="region of interest" description="Disordered" evidence="7">
    <location>
        <begin position="274"/>
        <end position="373"/>
    </location>
</feature>
<feature type="compositionally biased region" description="Polar residues" evidence="7">
    <location>
        <begin position="141"/>
        <end position="152"/>
    </location>
</feature>
<dbReference type="GO" id="GO:0005669">
    <property type="term" value="C:transcription factor TFIID complex"/>
    <property type="evidence" value="ECO:0007669"/>
    <property type="project" value="InterPro"/>
</dbReference>
<feature type="domain" description="RST" evidence="8">
    <location>
        <begin position="196"/>
        <end position="267"/>
    </location>
</feature>
<keyword evidence="4" id="KW-0804">Transcription</keyword>
<feature type="region of interest" description="Disordered" evidence="7">
    <location>
        <begin position="111"/>
        <end position="169"/>
    </location>
</feature>
<comment type="subcellular location">
    <subcellularLocation>
        <location evidence="1">Nucleus</location>
    </subcellularLocation>
</comment>
<feature type="region of interest" description="Disordered" evidence="7">
    <location>
        <begin position="406"/>
        <end position="448"/>
    </location>
</feature>
<dbReference type="PANTHER" id="PTHR15138:SF14">
    <property type="entry name" value="TRANSCRIPTION INITIATION FACTOR TFIID SUBUNIT 4"/>
    <property type="match status" value="1"/>
</dbReference>
<keyword evidence="3" id="KW-0805">Transcription regulation</keyword>
<evidence type="ECO:0000313" key="9">
    <source>
        <dbReference type="EMBL" id="TQD73679.1"/>
    </source>
</evidence>